<evidence type="ECO:0000256" key="6">
    <source>
        <dbReference type="ARBA" id="ARBA00022968"/>
    </source>
</evidence>
<organism evidence="10 11">
    <name type="scientific">Scheffersomyces stipitis (strain ATCC 58785 / CBS 6054 / NBRC 10063 / NRRL Y-11545)</name>
    <name type="common">Yeast</name>
    <name type="synonym">Pichia stipitis</name>
    <dbReference type="NCBI Taxonomy" id="322104"/>
    <lineage>
        <taxon>Eukaryota</taxon>
        <taxon>Fungi</taxon>
        <taxon>Dikarya</taxon>
        <taxon>Ascomycota</taxon>
        <taxon>Saccharomycotina</taxon>
        <taxon>Pichiomycetes</taxon>
        <taxon>Debaryomycetaceae</taxon>
        <taxon>Scheffersomyces</taxon>
    </lineage>
</organism>
<dbReference type="KEGG" id="pic:PICST_53121"/>
<comment type="pathway">
    <text evidence="2">Protein modification; protein glycosylation.</text>
</comment>
<dbReference type="GO" id="GO:0000139">
    <property type="term" value="C:Golgi membrane"/>
    <property type="evidence" value="ECO:0007669"/>
    <property type="project" value="UniProtKB-SubCell"/>
</dbReference>
<keyword evidence="9" id="KW-0472">Membrane</keyword>
<comment type="subcellular location">
    <subcellularLocation>
        <location evidence="1">Golgi apparatus membrane</location>
        <topology evidence="1">Single-pass type II membrane protein</topology>
    </subcellularLocation>
</comment>
<dbReference type="InParanoid" id="A3GH57"/>
<keyword evidence="10" id="KW-0328">Glycosyltransferase</keyword>
<evidence type="ECO:0000256" key="1">
    <source>
        <dbReference type="ARBA" id="ARBA00004323"/>
    </source>
</evidence>
<dbReference type="HOGENOM" id="CLU_013298_1_2_1"/>
<evidence type="ECO:0000313" key="10">
    <source>
        <dbReference type="EMBL" id="EAZ62764.2"/>
    </source>
</evidence>
<dbReference type="EMBL" id="AAVQ01000002">
    <property type="protein sequence ID" value="EAZ62764.2"/>
    <property type="molecule type" value="Genomic_DNA"/>
</dbReference>
<keyword evidence="7" id="KW-1133">Transmembrane helix</keyword>
<protein>
    <submittedName>
        <fullName evidence="10">Golgi alpha-1,2-mannosyltransferase</fullName>
    </submittedName>
</protein>
<dbReference type="PANTHER" id="PTHR31646">
    <property type="entry name" value="ALPHA-1,2-MANNOSYLTRANSFERASE MNN2"/>
    <property type="match status" value="1"/>
</dbReference>
<keyword evidence="6" id="KW-0735">Signal-anchor</keyword>
<keyword evidence="8" id="KW-0333">Golgi apparatus</keyword>
<name>A3GH57_PICST</name>
<dbReference type="InterPro" id="IPR029044">
    <property type="entry name" value="Nucleotide-diphossugar_trans"/>
</dbReference>
<evidence type="ECO:0000256" key="9">
    <source>
        <dbReference type="ARBA" id="ARBA00023136"/>
    </source>
</evidence>
<dbReference type="OrthoDB" id="430354at2759"/>
<dbReference type="UniPathway" id="UPA00378"/>
<keyword evidence="11" id="KW-1185">Reference proteome</keyword>
<keyword evidence="4 10" id="KW-0808">Transferase</keyword>
<dbReference type="AlphaFoldDB" id="A3GH57"/>
<keyword evidence="5" id="KW-0812">Transmembrane</keyword>
<evidence type="ECO:0000256" key="7">
    <source>
        <dbReference type="ARBA" id="ARBA00022989"/>
    </source>
</evidence>
<dbReference type="Proteomes" id="UP000002258">
    <property type="component" value="Chromosome 1"/>
</dbReference>
<evidence type="ECO:0000313" key="11">
    <source>
        <dbReference type="Proteomes" id="UP000002258"/>
    </source>
</evidence>
<proteinExistence type="inferred from homology"/>
<dbReference type="PANTHER" id="PTHR31646:SF1">
    <property type="entry name" value="ALPHA-1,2-MANNOSYLTRANSFERASE MNN2"/>
    <property type="match status" value="1"/>
</dbReference>
<reference evidence="10 11" key="1">
    <citation type="journal article" date="2007" name="Nat. Biotechnol.">
        <title>Genome sequence of the lignocellulose-bioconverting and xylose-fermenting yeast Pichia stipitis.</title>
        <authorList>
            <person name="Jeffries T.W."/>
            <person name="Grigoriev I.V."/>
            <person name="Grimwood J."/>
            <person name="Laplaza J.M."/>
            <person name="Aerts A."/>
            <person name="Salamov A."/>
            <person name="Schmutz J."/>
            <person name="Lindquist E."/>
            <person name="Dehal P."/>
            <person name="Shapiro H."/>
            <person name="Jin Y.S."/>
            <person name="Passoth V."/>
            <person name="Richardson P.M."/>
        </authorList>
    </citation>
    <scope>NUCLEOTIDE SEQUENCE [LARGE SCALE GENOMIC DNA]</scope>
    <source>
        <strain evidence="11">ATCC 58785 / CBS 6054 / NBRC 10063 / NRRL Y-11545</strain>
    </source>
</reference>
<dbReference type="SUPFAM" id="SSF53448">
    <property type="entry name" value="Nucleotide-diphospho-sugar transferases"/>
    <property type="match status" value="1"/>
</dbReference>
<gene>
    <name evidence="10" type="primary">MNN23</name>
    <name evidence="10" type="ORF">PICST_53121</name>
</gene>
<comment type="similarity">
    <text evidence="3">Belongs to the MNN1/MNT family.</text>
</comment>
<evidence type="ECO:0000256" key="5">
    <source>
        <dbReference type="ARBA" id="ARBA00022692"/>
    </source>
</evidence>
<sequence>SHQFWYEVFSIFKNNRFELEEDQKLIRIVPKDQQLKPKSRTKEALLGKAEISKDSMKQLKEKHSNIFKQLPNNIDTSTYKKGSRGVVMVGGGFYSWLSYLSILQIRHTGSNLPVEVVIPTYGDYEKEKDFCETTLAKLNAKCVILPVKLGTAVVRDWSFKSYQFKAVALAISSFQHVLLLDSDNAVVSNIDKLFDSQVYKKNGLILWPDYWSRTVSPLFYDIANVSVVENTRARWHRFPLFSEESSMPEGEQNFHELKGTCSDLSTESGQLLVNKKTHAKMILLSLYYNVFGNEVYYKLFGLGEIGEGDKDTFMTAAVAAGASYYQVKGYIHTFGYSDKKGYHGMAMGQKDPIQDYNTWQKEYSNKLKELEEKYFTGSIKGIDLFSLHCNIGKIDPISYMNNDDLNEGMNRMNHRMYGHYSYKSGEKQVDFEWRRWSDIYNALCVNKIIPFLYGKDKAKDLDGACEYISNTVNWLASTSKTVQTH</sequence>
<evidence type="ECO:0000256" key="2">
    <source>
        <dbReference type="ARBA" id="ARBA00004922"/>
    </source>
</evidence>
<dbReference type="GO" id="GO:0046354">
    <property type="term" value="P:mannan biosynthetic process"/>
    <property type="evidence" value="ECO:0007669"/>
    <property type="project" value="TreeGrafter"/>
</dbReference>
<dbReference type="GO" id="GO:0000026">
    <property type="term" value="F:alpha-1,2-mannosyltransferase activity"/>
    <property type="evidence" value="ECO:0007669"/>
    <property type="project" value="TreeGrafter"/>
</dbReference>
<feature type="non-terminal residue" evidence="10">
    <location>
        <position position="1"/>
    </location>
</feature>
<dbReference type="Pfam" id="PF11051">
    <property type="entry name" value="Mannosyl_trans3"/>
    <property type="match status" value="1"/>
</dbReference>
<evidence type="ECO:0000256" key="4">
    <source>
        <dbReference type="ARBA" id="ARBA00022679"/>
    </source>
</evidence>
<dbReference type="GeneID" id="4851606"/>
<evidence type="ECO:0000256" key="8">
    <source>
        <dbReference type="ARBA" id="ARBA00023034"/>
    </source>
</evidence>
<dbReference type="RefSeq" id="XP_001386787.2">
    <property type="nucleotide sequence ID" value="XM_001386750.1"/>
</dbReference>
<dbReference type="STRING" id="322104.A3GH57"/>
<accession>A3GH57</accession>
<comment type="caution">
    <text evidence="10">The sequence shown here is derived from an EMBL/GenBank/DDBJ whole genome shotgun (WGS) entry which is preliminary data.</text>
</comment>
<dbReference type="InterPro" id="IPR022751">
    <property type="entry name" value="Alpha_mannosyltransferase"/>
</dbReference>
<dbReference type="eggNOG" id="ENOG502QTWU">
    <property type="taxonomic scope" value="Eukaryota"/>
</dbReference>
<evidence type="ECO:0000256" key="3">
    <source>
        <dbReference type="ARBA" id="ARBA00009105"/>
    </source>
</evidence>
<dbReference type="OMA" id="GFHGMAM"/>